<evidence type="ECO:0000313" key="3">
    <source>
        <dbReference type="Proteomes" id="UP000269669"/>
    </source>
</evidence>
<proteinExistence type="predicted"/>
<feature type="chain" id="PRO_5018732651" evidence="1">
    <location>
        <begin position="32"/>
        <end position="151"/>
    </location>
</feature>
<keyword evidence="3" id="KW-1185">Reference proteome</keyword>
<dbReference type="Proteomes" id="UP000269669">
    <property type="component" value="Unassembled WGS sequence"/>
</dbReference>
<evidence type="ECO:0000256" key="1">
    <source>
        <dbReference type="SAM" id="SignalP"/>
    </source>
</evidence>
<comment type="caution">
    <text evidence="2">The sequence shown here is derived from an EMBL/GenBank/DDBJ whole genome shotgun (WGS) entry which is preliminary data.</text>
</comment>
<gene>
    <name evidence="2" type="ORF">EDE15_3220</name>
</gene>
<dbReference type="EMBL" id="RSDW01000001">
    <property type="protein sequence ID" value="RSL17682.1"/>
    <property type="molecule type" value="Genomic_DNA"/>
</dbReference>
<dbReference type="RefSeq" id="WP_125486140.1">
    <property type="nucleotide sequence ID" value="NZ_RSDW01000001.1"/>
</dbReference>
<evidence type="ECO:0000313" key="2">
    <source>
        <dbReference type="EMBL" id="RSL17682.1"/>
    </source>
</evidence>
<organism evidence="2 3">
    <name type="scientific">Edaphobacter aggregans</name>
    <dbReference type="NCBI Taxonomy" id="570835"/>
    <lineage>
        <taxon>Bacteria</taxon>
        <taxon>Pseudomonadati</taxon>
        <taxon>Acidobacteriota</taxon>
        <taxon>Terriglobia</taxon>
        <taxon>Terriglobales</taxon>
        <taxon>Acidobacteriaceae</taxon>
        <taxon>Edaphobacter</taxon>
    </lineage>
</organism>
<reference evidence="2 3" key="1">
    <citation type="submission" date="2018-12" db="EMBL/GenBank/DDBJ databases">
        <title>Sequencing of bacterial isolates from soil warming experiment in Harvard Forest, Massachusetts, USA.</title>
        <authorList>
            <person name="Deangelis K."/>
        </authorList>
    </citation>
    <scope>NUCLEOTIDE SEQUENCE [LARGE SCALE GENOMIC DNA]</scope>
    <source>
        <strain evidence="2 3">EB153</strain>
    </source>
</reference>
<name>A0A3R9NVG6_9BACT</name>
<protein>
    <submittedName>
        <fullName evidence="2">Uncharacterized protein</fullName>
    </submittedName>
</protein>
<sequence>MTMLKTLALTCRAMQFAFFASSVSFSMLAYAQDPNVFTVNQGGAPNIQISIAGFPQLRAGLLETCYVLAENRGNDDSGIVRIWVAFPDNLQWQSVGVQPSSIGDMNGNTYLAFDISPALGGNVPIPFLLAAPFNSYLAHKPFQISAWVNQQ</sequence>
<feature type="signal peptide" evidence="1">
    <location>
        <begin position="1"/>
        <end position="31"/>
    </location>
</feature>
<accession>A0A3R9NVG6</accession>
<keyword evidence="1" id="KW-0732">Signal</keyword>
<dbReference type="AlphaFoldDB" id="A0A3R9NVG6"/>